<dbReference type="GO" id="GO:0005385">
    <property type="term" value="F:zinc ion transmembrane transporter activity"/>
    <property type="evidence" value="ECO:0007669"/>
    <property type="project" value="TreeGrafter"/>
</dbReference>
<accession>A0A379B3L4</accession>
<dbReference type="PANTHER" id="PTHR11562:SF17">
    <property type="entry name" value="RE54080P-RELATED"/>
    <property type="match status" value="1"/>
</dbReference>
<keyword evidence="3" id="KW-0406">Ion transport</keyword>
<feature type="domain" description="Cation efflux protein transmembrane" evidence="7">
    <location>
        <begin position="24"/>
        <end position="200"/>
    </location>
</feature>
<dbReference type="EMBL" id="UGSS01000002">
    <property type="protein sequence ID" value="SUB33187.1"/>
    <property type="molecule type" value="Genomic_DNA"/>
</dbReference>
<feature type="transmembrane region" description="Helical" evidence="6">
    <location>
        <begin position="182"/>
        <end position="200"/>
    </location>
</feature>
<keyword evidence="4 6" id="KW-1133">Transmembrane helix</keyword>
<feature type="transmembrane region" description="Helical" evidence="6">
    <location>
        <begin position="114"/>
        <end position="135"/>
    </location>
</feature>
<evidence type="ECO:0000256" key="3">
    <source>
        <dbReference type="ARBA" id="ARBA00022906"/>
    </source>
</evidence>
<evidence type="ECO:0000256" key="1">
    <source>
        <dbReference type="ARBA" id="ARBA00004141"/>
    </source>
</evidence>
<dbReference type="Gene3D" id="1.20.1510.10">
    <property type="entry name" value="Cation efflux protein transmembrane domain"/>
    <property type="match status" value="1"/>
</dbReference>
<evidence type="ECO:0000259" key="7">
    <source>
        <dbReference type="Pfam" id="PF01545"/>
    </source>
</evidence>
<dbReference type="PANTHER" id="PTHR11562">
    <property type="entry name" value="CATION EFFLUX PROTEIN/ ZINC TRANSPORTER"/>
    <property type="match status" value="1"/>
</dbReference>
<evidence type="ECO:0000256" key="4">
    <source>
        <dbReference type="ARBA" id="ARBA00022989"/>
    </source>
</evidence>
<protein>
    <submittedName>
        <fullName evidence="8">Cadmium, cobalt and zinc/H(+)-K(+) antiporter</fullName>
    </submittedName>
</protein>
<keyword evidence="2 6" id="KW-0812">Transmembrane</keyword>
<evidence type="ECO:0000256" key="5">
    <source>
        <dbReference type="ARBA" id="ARBA00023136"/>
    </source>
</evidence>
<keyword evidence="9" id="KW-1185">Reference proteome</keyword>
<sequence length="215" mass="24145">MSNHNHHAHADHHHIPQDKTVLKTSFMLIASFMIIEFLGGYFFNSLALTADAGHMANDSLSLGLALLALHVADKSPRLEKYLTLINGASLILISVFIIYEAIQRLYHPQPMLSLPMLSIALFGLIINLIVAKLMLTADHHNLNIKAAYFHVLSDLFGSIIAIISGLAAYFLDWYWVDPVASLLLSLLILRSGWQITYTIIQRLKNFHIAYKNITE</sequence>
<keyword evidence="3" id="KW-0862">Zinc</keyword>
<dbReference type="InterPro" id="IPR002524">
    <property type="entry name" value="Cation_efflux"/>
</dbReference>
<keyword evidence="5 6" id="KW-0472">Membrane</keyword>
<evidence type="ECO:0000256" key="6">
    <source>
        <dbReference type="SAM" id="Phobius"/>
    </source>
</evidence>
<name>A0A379B3L4_9PAST</name>
<dbReference type="InterPro" id="IPR027469">
    <property type="entry name" value="Cation_efflux_TMD_sf"/>
</dbReference>
<dbReference type="SUPFAM" id="SSF161111">
    <property type="entry name" value="Cation efflux protein transmembrane domain-like"/>
    <property type="match status" value="1"/>
</dbReference>
<gene>
    <name evidence="8" type="primary">czcD</name>
    <name evidence="8" type="ORF">NCTC10699_00794</name>
</gene>
<proteinExistence type="predicted"/>
<evidence type="ECO:0000313" key="9">
    <source>
        <dbReference type="Proteomes" id="UP000254280"/>
    </source>
</evidence>
<dbReference type="Proteomes" id="UP000254280">
    <property type="component" value="Unassembled WGS sequence"/>
</dbReference>
<evidence type="ECO:0000256" key="2">
    <source>
        <dbReference type="ARBA" id="ARBA00022692"/>
    </source>
</evidence>
<dbReference type="AlphaFoldDB" id="A0A379B3L4"/>
<dbReference type="InterPro" id="IPR058533">
    <property type="entry name" value="Cation_efflux_TM"/>
</dbReference>
<keyword evidence="3" id="KW-0864">Zinc transport</keyword>
<dbReference type="GO" id="GO:0005886">
    <property type="term" value="C:plasma membrane"/>
    <property type="evidence" value="ECO:0007669"/>
    <property type="project" value="TreeGrafter"/>
</dbReference>
<evidence type="ECO:0000313" key="8">
    <source>
        <dbReference type="EMBL" id="SUB33187.1"/>
    </source>
</evidence>
<dbReference type="Pfam" id="PF01545">
    <property type="entry name" value="Cation_efflux"/>
    <property type="match status" value="1"/>
</dbReference>
<feature type="transmembrane region" description="Helical" evidence="6">
    <location>
        <begin position="84"/>
        <end position="102"/>
    </location>
</feature>
<feature type="transmembrane region" description="Helical" evidence="6">
    <location>
        <begin position="147"/>
        <end position="170"/>
    </location>
</feature>
<organism evidence="8 9">
    <name type="scientific">[Pasteurella] mairii</name>
    <dbReference type="NCBI Taxonomy" id="757"/>
    <lineage>
        <taxon>Bacteria</taxon>
        <taxon>Pseudomonadati</taxon>
        <taxon>Pseudomonadota</taxon>
        <taxon>Gammaproteobacteria</taxon>
        <taxon>Pasteurellales</taxon>
        <taxon>Pasteurellaceae</taxon>
    </lineage>
</organism>
<dbReference type="OrthoDB" id="9809646at2"/>
<dbReference type="NCBIfam" id="TIGR01297">
    <property type="entry name" value="CDF"/>
    <property type="match status" value="1"/>
</dbReference>
<dbReference type="InterPro" id="IPR050681">
    <property type="entry name" value="CDF/SLC30A"/>
</dbReference>
<comment type="subcellular location">
    <subcellularLocation>
        <location evidence="1">Membrane</location>
        <topology evidence="1">Multi-pass membrane protein</topology>
    </subcellularLocation>
</comment>
<reference evidence="8 9" key="1">
    <citation type="submission" date="2018-06" db="EMBL/GenBank/DDBJ databases">
        <authorList>
            <consortium name="Pathogen Informatics"/>
            <person name="Doyle S."/>
        </authorList>
    </citation>
    <scope>NUCLEOTIDE SEQUENCE [LARGE SCALE GENOMIC DNA]</scope>
    <source>
        <strain evidence="8 9">NCTC10699</strain>
    </source>
</reference>
<keyword evidence="3" id="KW-0813">Transport</keyword>
<feature type="transmembrane region" description="Helical" evidence="6">
    <location>
        <begin position="21"/>
        <end position="43"/>
    </location>
</feature>